<organism evidence="2">
    <name type="scientific">Sesamum angustifolium</name>
    <dbReference type="NCBI Taxonomy" id="2727405"/>
    <lineage>
        <taxon>Eukaryota</taxon>
        <taxon>Viridiplantae</taxon>
        <taxon>Streptophyta</taxon>
        <taxon>Embryophyta</taxon>
        <taxon>Tracheophyta</taxon>
        <taxon>Spermatophyta</taxon>
        <taxon>Magnoliopsida</taxon>
        <taxon>eudicotyledons</taxon>
        <taxon>Gunneridae</taxon>
        <taxon>Pentapetalae</taxon>
        <taxon>asterids</taxon>
        <taxon>lamiids</taxon>
        <taxon>Lamiales</taxon>
        <taxon>Pedaliaceae</taxon>
        <taxon>Sesamum</taxon>
    </lineage>
</organism>
<dbReference type="AlphaFoldDB" id="A0AAW2QAZ8"/>
<dbReference type="EMBL" id="JACGWK010000003">
    <property type="protein sequence ID" value="KAL0364845.1"/>
    <property type="molecule type" value="Genomic_DNA"/>
</dbReference>
<comment type="caution">
    <text evidence="2">The sequence shown here is derived from an EMBL/GenBank/DDBJ whole genome shotgun (WGS) entry which is preliminary data.</text>
</comment>
<dbReference type="PANTHER" id="PTHR31964">
    <property type="entry name" value="ADENINE NUCLEOTIDE ALPHA HYDROLASES-LIKE SUPERFAMILY PROTEIN"/>
    <property type="match status" value="1"/>
</dbReference>
<name>A0AAW2QAZ8_9LAMI</name>
<reference evidence="2" key="2">
    <citation type="journal article" date="2024" name="Plant">
        <title>Genomic evolution and insights into agronomic trait innovations of Sesamum species.</title>
        <authorList>
            <person name="Miao H."/>
            <person name="Wang L."/>
            <person name="Qu L."/>
            <person name="Liu H."/>
            <person name="Sun Y."/>
            <person name="Le M."/>
            <person name="Wang Q."/>
            <person name="Wei S."/>
            <person name="Zheng Y."/>
            <person name="Lin W."/>
            <person name="Duan Y."/>
            <person name="Cao H."/>
            <person name="Xiong S."/>
            <person name="Wang X."/>
            <person name="Wei L."/>
            <person name="Li C."/>
            <person name="Ma Q."/>
            <person name="Ju M."/>
            <person name="Zhao R."/>
            <person name="Li G."/>
            <person name="Mu C."/>
            <person name="Tian Q."/>
            <person name="Mei H."/>
            <person name="Zhang T."/>
            <person name="Gao T."/>
            <person name="Zhang H."/>
        </authorList>
    </citation>
    <scope>NUCLEOTIDE SEQUENCE</scope>
    <source>
        <strain evidence="2">G01</strain>
    </source>
</reference>
<feature type="domain" description="UspA" evidence="1">
    <location>
        <begin position="1"/>
        <end position="154"/>
    </location>
</feature>
<dbReference type="Pfam" id="PF00582">
    <property type="entry name" value="Usp"/>
    <property type="match status" value="1"/>
</dbReference>
<dbReference type="PANTHER" id="PTHR31964:SF125">
    <property type="entry name" value="OS05G0357525 PROTEIN"/>
    <property type="match status" value="1"/>
</dbReference>
<sequence length="163" mass="18322">MARKILVAVDEGEESAYALSWCLKNLMVTHPNSKDTLVLLYAKPPQAVYIPMDSTGYLFTSDIITTMERYSNHVARSAMDKAQHICKDFHHQVTVEMVVEYGDPRDVICEVAEKLKVDFLVMGSHGYGLIKRAFIGSVSNHCARNVKCPVLVVKKPKSNDVHR</sequence>
<dbReference type="SUPFAM" id="SSF52402">
    <property type="entry name" value="Adenine nucleotide alpha hydrolases-like"/>
    <property type="match status" value="1"/>
</dbReference>
<accession>A0AAW2QAZ8</accession>
<reference evidence="2" key="1">
    <citation type="submission" date="2020-06" db="EMBL/GenBank/DDBJ databases">
        <authorList>
            <person name="Li T."/>
            <person name="Hu X."/>
            <person name="Zhang T."/>
            <person name="Song X."/>
            <person name="Zhang H."/>
            <person name="Dai N."/>
            <person name="Sheng W."/>
            <person name="Hou X."/>
            <person name="Wei L."/>
        </authorList>
    </citation>
    <scope>NUCLEOTIDE SEQUENCE</scope>
    <source>
        <strain evidence="2">G01</strain>
        <tissue evidence="2">Leaf</tissue>
    </source>
</reference>
<dbReference type="InterPro" id="IPR006015">
    <property type="entry name" value="Universal_stress_UspA"/>
</dbReference>
<evidence type="ECO:0000259" key="1">
    <source>
        <dbReference type="Pfam" id="PF00582"/>
    </source>
</evidence>
<dbReference type="InterPro" id="IPR014729">
    <property type="entry name" value="Rossmann-like_a/b/a_fold"/>
</dbReference>
<dbReference type="PRINTS" id="PR01438">
    <property type="entry name" value="UNVRSLSTRESS"/>
</dbReference>
<dbReference type="CDD" id="cd23659">
    <property type="entry name" value="USP_At3g01520-like"/>
    <property type="match status" value="1"/>
</dbReference>
<gene>
    <name evidence="2" type="ORF">Sangu_0582100</name>
</gene>
<dbReference type="Gene3D" id="3.40.50.620">
    <property type="entry name" value="HUPs"/>
    <property type="match status" value="1"/>
</dbReference>
<protein>
    <submittedName>
        <fullName evidence="2">Universal stress protein PHOS34</fullName>
    </submittedName>
</protein>
<evidence type="ECO:0000313" key="2">
    <source>
        <dbReference type="EMBL" id="KAL0364845.1"/>
    </source>
</evidence>
<dbReference type="InterPro" id="IPR006016">
    <property type="entry name" value="UspA"/>
</dbReference>
<proteinExistence type="predicted"/>